<dbReference type="OrthoDB" id="7995890at2"/>
<organism evidence="4 5">
    <name type="scientific">Pseudonocardia kunmingensis</name>
    <dbReference type="NCBI Taxonomy" id="630975"/>
    <lineage>
        <taxon>Bacteria</taxon>
        <taxon>Bacillati</taxon>
        <taxon>Actinomycetota</taxon>
        <taxon>Actinomycetes</taxon>
        <taxon>Pseudonocardiales</taxon>
        <taxon>Pseudonocardiaceae</taxon>
        <taxon>Pseudonocardia</taxon>
    </lineage>
</organism>
<dbReference type="InterPro" id="IPR008792">
    <property type="entry name" value="PQQD"/>
</dbReference>
<dbReference type="GO" id="GO:0048038">
    <property type="term" value="F:quinone binding"/>
    <property type="evidence" value="ECO:0007669"/>
    <property type="project" value="InterPro"/>
</dbReference>
<reference evidence="4 5" key="1">
    <citation type="submission" date="2019-06" db="EMBL/GenBank/DDBJ databases">
        <title>Sequencing the genomes of 1000 actinobacteria strains.</title>
        <authorList>
            <person name="Klenk H.-P."/>
        </authorList>
    </citation>
    <scope>NUCLEOTIDE SEQUENCE [LARGE SCALE GENOMIC DNA]</scope>
    <source>
        <strain evidence="4 5">DSM 45301</strain>
    </source>
</reference>
<dbReference type="EMBL" id="VFPA01000001">
    <property type="protein sequence ID" value="TQM13664.1"/>
    <property type="molecule type" value="Genomic_DNA"/>
</dbReference>
<gene>
    <name evidence="4" type="ORF">FB558_0417</name>
</gene>
<evidence type="ECO:0000256" key="1">
    <source>
        <dbReference type="ARBA" id="ARBA00004886"/>
    </source>
</evidence>
<sequence>MPSMSPTRIGSGTRPRISRHVRLTFDQARERHVLLSPETVVVLNATGAAILELCDGERTVAELAAELSARYQRVVDEEVRSFLVRLAARRMLEVADG</sequence>
<dbReference type="NCBIfam" id="TIGR03859">
    <property type="entry name" value="PQQ_PqqD"/>
    <property type="match status" value="1"/>
</dbReference>
<dbReference type="Pfam" id="PF05402">
    <property type="entry name" value="PqqD"/>
    <property type="match status" value="1"/>
</dbReference>
<proteinExistence type="predicted"/>
<keyword evidence="3" id="KW-0884">PQQ biosynthesis</keyword>
<accession>A0A543DWG9</accession>
<comment type="pathway">
    <text evidence="1">Cofactor biosynthesis; pyrroloquinoline quinone biosynthesis.</text>
</comment>
<dbReference type="UniPathway" id="UPA00539"/>
<dbReference type="Gene3D" id="1.10.10.1150">
    <property type="entry name" value="Coenzyme PQQ synthesis protein D (PqqD)"/>
    <property type="match status" value="1"/>
</dbReference>
<dbReference type="Proteomes" id="UP000315677">
    <property type="component" value="Unassembled WGS sequence"/>
</dbReference>
<dbReference type="InterPro" id="IPR041881">
    <property type="entry name" value="PqqD_sf"/>
</dbReference>
<name>A0A543DWG9_9PSEU</name>
<evidence type="ECO:0000313" key="5">
    <source>
        <dbReference type="Proteomes" id="UP000315677"/>
    </source>
</evidence>
<comment type="caution">
    <text evidence="4">The sequence shown here is derived from an EMBL/GenBank/DDBJ whole genome shotgun (WGS) entry which is preliminary data.</text>
</comment>
<evidence type="ECO:0000313" key="4">
    <source>
        <dbReference type="EMBL" id="TQM13664.1"/>
    </source>
</evidence>
<dbReference type="AlphaFoldDB" id="A0A543DWG9"/>
<evidence type="ECO:0000256" key="3">
    <source>
        <dbReference type="ARBA" id="ARBA00022905"/>
    </source>
</evidence>
<evidence type="ECO:0000256" key="2">
    <source>
        <dbReference type="ARBA" id="ARBA00011741"/>
    </source>
</evidence>
<dbReference type="GO" id="GO:0018189">
    <property type="term" value="P:pyrroloquinoline quinone biosynthetic process"/>
    <property type="evidence" value="ECO:0007669"/>
    <property type="project" value="UniProtKB-UniPathway"/>
</dbReference>
<keyword evidence="5" id="KW-1185">Reference proteome</keyword>
<comment type="subunit">
    <text evidence="2">Monomer. Interacts with PqqE.</text>
</comment>
<dbReference type="InterPro" id="IPR022479">
    <property type="entry name" value="PqqD_bac"/>
</dbReference>
<protein>
    <submittedName>
        <fullName evidence="4">Pyrroloquinoline quinone biosynthesis protein D</fullName>
    </submittedName>
</protein>